<evidence type="ECO:0000259" key="3">
    <source>
        <dbReference type="Pfam" id="PF01347"/>
    </source>
</evidence>
<protein>
    <recommendedName>
        <fullName evidence="3">Vitellogenin domain-containing protein</fullName>
    </recommendedName>
</protein>
<name>A0A6N7PKW4_9BACT</name>
<dbReference type="EMBL" id="WJIE01000001">
    <property type="protein sequence ID" value="MRG91476.1"/>
    <property type="molecule type" value="Genomic_DNA"/>
</dbReference>
<feature type="signal peptide" evidence="2">
    <location>
        <begin position="1"/>
        <end position="31"/>
    </location>
</feature>
<proteinExistence type="predicted"/>
<feature type="region of interest" description="Disordered" evidence="1">
    <location>
        <begin position="279"/>
        <end position="301"/>
    </location>
</feature>
<dbReference type="SUPFAM" id="SSF48431">
    <property type="entry name" value="Lipovitellin-phosvitin complex, superhelical domain"/>
    <property type="match status" value="1"/>
</dbReference>
<dbReference type="Gene3D" id="1.25.10.20">
    <property type="entry name" value="Vitellinogen, superhelical"/>
    <property type="match status" value="1"/>
</dbReference>
<dbReference type="InterPro" id="IPR001747">
    <property type="entry name" value="Vitellogenin_N"/>
</dbReference>
<evidence type="ECO:0000256" key="1">
    <source>
        <dbReference type="SAM" id="MobiDB-lite"/>
    </source>
</evidence>
<dbReference type="OrthoDB" id="5378842at2"/>
<feature type="domain" description="Vitellogenin" evidence="3">
    <location>
        <begin position="311"/>
        <end position="571"/>
    </location>
</feature>
<dbReference type="GO" id="GO:0005319">
    <property type="term" value="F:lipid transporter activity"/>
    <property type="evidence" value="ECO:0007669"/>
    <property type="project" value="InterPro"/>
</dbReference>
<dbReference type="AlphaFoldDB" id="A0A6N7PKW4"/>
<reference evidence="4 5" key="1">
    <citation type="submission" date="2019-10" db="EMBL/GenBank/DDBJ databases">
        <title>A soil myxobacterium in the family Polyangiaceae.</title>
        <authorList>
            <person name="Li Y."/>
            <person name="Wang J."/>
        </authorList>
    </citation>
    <scope>NUCLEOTIDE SEQUENCE [LARGE SCALE GENOMIC DNA]</scope>
    <source>
        <strain evidence="4 5">DSM 14734</strain>
    </source>
</reference>
<evidence type="ECO:0000313" key="4">
    <source>
        <dbReference type="EMBL" id="MRG91476.1"/>
    </source>
</evidence>
<accession>A0A6N7PKW4</accession>
<organism evidence="4 5">
    <name type="scientific">Polyangium spumosum</name>
    <dbReference type="NCBI Taxonomy" id="889282"/>
    <lineage>
        <taxon>Bacteria</taxon>
        <taxon>Pseudomonadati</taxon>
        <taxon>Myxococcota</taxon>
        <taxon>Polyangia</taxon>
        <taxon>Polyangiales</taxon>
        <taxon>Polyangiaceae</taxon>
        <taxon>Polyangium</taxon>
    </lineage>
</organism>
<dbReference type="InterPro" id="IPR011030">
    <property type="entry name" value="Lipovitellin_superhlx_dom"/>
</dbReference>
<evidence type="ECO:0000313" key="5">
    <source>
        <dbReference type="Proteomes" id="UP000440224"/>
    </source>
</evidence>
<comment type="caution">
    <text evidence="4">The sequence shown here is derived from an EMBL/GenBank/DDBJ whole genome shotgun (WGS) entry which is preliminary data.</text>
</comment>
<feature type="chain" id="PRO_5026954922" description="Vitellogenin domain-containing protein" evidence="2">
    <location>
        <begin position="32"/>
        <end position="577"/>
    </location>
</feature>
<keyword evidence="5" id="KW-1185">Reference proteome</keyword>
<sequence length="577" mass="61257">MKRRFPKLAALPLLATAILGGVCLQRACAPAALAPAAAAAGELPADTSIAPIHPRAEAPERRVYAVTLARHVKVGGETFVKTYLEGRISFLPIPGTNLWEARLVDVSLDASGGETPTMADLRRPILLAHDEEGRLVGVRFDPRTDSPSRLLLTSLVAATQYTRGKGAAWSADELDGSGVYRADYEREGERVIKRHKQGYVRMHEGLTPLTAEGALRITVDEEGRIESASAREASRATRKTALGEVEGTLEVSLRLVDRGEATSAEIAAARLLAFDHEEPRMAAPKRDRSTSRRDMDERRAAGHDLAELRAAFAETDGLPRDKVGERRAKLIHTAGALFRVSPEEAIEAGKQLAASDVTDAEANFLAGALAAAGTEEAAHALAETLTSAEATIEAQRQSAVSLALLPVADADTVAALSKGAESEDPALQNLSTMALGSEARTLAANGDVGEGLDPVADLLARYTSATDDATRDMLLAALGNSGDPRAFEVIRGALASPRLAPTAAYALRFVPIPEADTLLHALATSSTEAVVRQAAYRAAFFRDAASWLPWLEVALGKEKDPQVIDVIHTVIAHMSSP</sequence>
<gene>
    <name evidence="4" type="ORF">GF068_05995</name>
</gene>
<dbReference type="RefSeq" id="WP_153818262.1">
    <property type="nucleotide sequence ID" value="NZ_WJIE01000001.1"/>
</dbReference>
<dbReference type="Pfam" id="PF01347">
    <property type="entry name" value="Vitellogenin_N"/>
    <property type="match status" value="1"/>
</dbReference>
<dbReference type="Proteomes" id="UP000440224">
    <property type="component" value="Unassembled WGS sequence"/>
</dbReference>
<keyword evidence="2" id="KW-0732">Signal</keyword>
<evidence type="ECO:0000256" key="2">
    <source>
        <dbReference type="SAM" id="SignalP"/>
    </source>
</evidence>